<dbReference type="HOGENOM" id="CLU_032406_0_0_1"/>
<dbReference type="OrthoDB" id="3067443at2759"/>
<protein>
    <submittedName>
        <fullName evidence="4">Uncharacterized protein</fullName>
    </submittedName>
</protein>
<feature type="region of interest" description="Disordered" evidence="1">
    <location>
        <begin position="249"/>
        <end position="271"/>
    </location>
</feature>
<gene>
    <name evidence="4" type="ORF">GALMADRAFT_241123</name>
</gene>
<evidence type="ECO:0000259" key="2">
    <source>
        <dbReference type="Pfam" id="PF10979"/>
    </source>
</evidence>
<feature type="region of interest" description="Disordered" evidence="1">
    <location>
        <begin position="292"/>
        <end position="335"/>
    </location>
</feature>
<keyword evidence="5" id="KW-1185">Reference proteome</keyword>
<feature type="region of interest" description="Disordered" evidence="1">
    <location>
        <begin position="1"/>
        <end position="56"/>
    </location>
</feature>
<evidence type="ECO:0000313" key="4">
    <source>
        <dbReference type="EMBL" id="KDR80712.1"/>
    </source>
</evidence>
<evidence type="ECO:0000313" key="5">
    <source>
        <dbReference type="Proteomes" id="UP000027222"/>
    </source>
</evidence>
<dbReference type="Pfam" id="PF23771">
    <property type="entry name" value="DUF7168"/>
    <property type="match status" value="1"/>
</dbReference>
<evidence type="ECO:0000259" key="3">
    <source>
        <dbReference type="Pfam" id="PF23771"/>
    </source>
</evidence>
<dbReference type="EMBL" id="KL142371">
    <property type="protein sequence ID" value="KDR80712.1"/>
    <property type="molecule type" value="Genomic_DNA"/>
</dbReference>
<dbReference type="InterPro" id="IPR055592">
    <property type="entry name" value="DUF7168"/>
</dbReference>
<feature type="region of interest" description="Disordered" evidence="1">
    <location>
        <begin position="367"/>
        <end position="407"/>
    </location>
</feature>
<feature type="compositionally biased region" description="Acidic residues" evidence="1">
    <location>
        <begin position="19"/>
        <end position="29"/>
    </location>
</feature>
<feature type="domain" description="DUF2786" evidence="2">
    <location>
        <begin position="86"/>
        <end position="125"/>
    </location>
</feature>
<dbReference type="Proteomes" id="UP000027222">
    <property type="component" value="Unassembled WGS sequence"/>
</dbReference>
<dbReference type="AlphaFoldDB" id="A0A067TEC5"/>
<dbReference type="STRING" id="685588.A0A067TEC5"/>
<dbReference type="InterPro" id="IPR024498">
    <property type="entry name" value="DUF2786"/>
</dbReference>
<proteinExistence type="predicted"/>
<organism evidence="4 5">
    <name type="scientific">Galerina marginata (strain CBS 339.88)</name>
    <dbReference type="NCBI Taxonomy" id="685588"/>
    <lineage>
        <taxon>Eukaryota</taxon>
        <taxon>Fungi</taxon>
        <taxon>Dikarya</taxon>
        <taxon>Basidiomycota</taxon>
        <taxon>Agaricomycotina</taxon>
        <taxon>Agaricomycetes</taxon>
        <taxon>Agaricomycetidae</taxon>
        <taxon>Agaricales</taxon>
        <taxon>Agaricineae</taxon>
        <taxon>Strophariaceae</taxon>
        <taxon>Galerina</taxon>
    </lineage>
</organism>
<feature type="compositionally biased region" description="Basic residues" evidence="1">
    <location>
        <begin position="40"/>
        <end position="52"/>
    </location>
</feature>
<feature type="compositionally biased region" description="Basic and acidic residues" evidence="1">
    <location>
        <begin position="388"/>
        <end position="400"/>
    </location>
</feature>
<reference evidence="5" key="1">
    <citation type="journal article" date="2014" name="Proc. Natl. Acad. Sci. U.S.A.">
        <title>Extensive sampling of basidiomycete genomes demonstrates inadequacy of the white-rot/brown-rot paradigm for wood decay fungi.</title>
        <authorList>
            <person name="Riley R."/>
            <person name="Salamov A.A."/>
            <person name="Brown D.W."/>
            <person name="Nagy L.G."/>
            <person name="Floudas D."/>
            <person name="Held B.W."/>
            <person name="Levasseur A."/>
            <person name="Lombard V."/>
            <person name="Morin E."/>
            <person name="Otillar R."/>
            <person name="Lindquist E.A."/>
            <person name="Sun H."/>
            <person name="LaButti K.M."/>
            <person name="Schmutz J."/>
            <person name="Jabbour D."/>
            <person name="Luo H."/>
            <person name="Baker S.E."/>
            <person name="Pisabarro A.G."/>
            <person name="Walton J.D."/>
            <person name="Blanchette R.A."/>
            <person name="Henrissat B."/>
            <person name="Martin F."/>
            <person name="Cullen D."/>
            <person name="Hibbett D.S."/>
            <person name="Grigoriev I.V."/>
        </authorList>
    </citation>
    <scope>NUCLEOTIDE SEQUENCE [LARGE SCALE GENOMIC DNA]</scope>
    <source>
        <strain evidence="5">CBS 339.88</strain>
    </source>
</reference>
<evidence type="ECO:0000256" key="1">
    <source>
        <dbReference type="SAM" id="MobiDB-lite"/>
    </source>
</evidence>
<dbReference type="Pfam" id="PF10979">
    <property type="entry name" value="DUF2786"/>
    <property type="match status" value="1"/>
</dbReference>
<name>A0A067TEC5_GALM3</name>
<feature type="compositionally biased region" description="Basic and acidic residues" evidence="1">
    <location>
        <begin position="249"/>
        <end position="267"/>
    </location>
</feature>
<feature type="domain" description="DUF7168" evidence="3">
    <location>
        <begin position="145"/>
        <end position="272"/>
    </location>
</feature>
<sequence>MTRYDTDSDSDSEGSQSFSEEESTSDEEYTEKGGHQQIGSKRKHGTNPRQKKTPQQNYIAHVTATANDAANASGSASRVEQADSNILAKIRKAMQLATHSGTGEAEAKAAMRMAIKMMQSQNLTQADLIANETAEERLTRAGQSTVTITSTRNKTVQVKCQRWHNDAVEAACEAFDVQVYSESSEDRDFVTWVFYGLADNTVAAALSFEMLHNQIEIWSIERKGELKGRSGPNSYRIGVARRVLKDAEEENRKALKKAEEEEKRRIEEEAEAAEAARAAELARLNTPAVADSISPKVEEEPKVSLAVDDISDKAQADSSDDDDDSAPPPVYEENDADMVDYKLGADFTAQDDVADIDLDALEREVKGRSKPLNAPLRPKQPTAYTAKPEPEVPTTKREEDAGSSTHWTSALQLRGFRDNAKSIAENYLKETGLKVYKGSKWRPIQYDTAAFNKGWKDGQKVDLKRRRIEDKKVVKRKKFC</sequence>
<accession>A0A067TEC5</accession>